<proteinExistence type="predicted"/>
<gene>
    <name evidence="3" type="ORF">H2LOC_021145</name>
</gene>
<dbReference type="KEGG" id="mhey:H2LOC_021145"/>
<organism evidence="3 4">
    <name type="scientific">Methylocystis heyeri</name>
    <dbReference type="NCBI Taxonomy" id="391905"/>
    <lineage>
        <taxon>Bacteria</taxon>
        <taxon>Pseudomonadati</taxon>
        <taxon>Pseudomonadota</taxon>
        <taxon>Alphaproteobacteria</taxon>
        <taxon>Hyphomicrobiales</taxon>
        <taxon>Methylocystaceae</taxon>
        <taxon>Methylocystis</taxon>
    </lineage>
</organism>
<evidence type="ECO:0000256" key="2">
    <source>
        <dbReference type="SAM" id="SignalP"/>
    </source>
</evidence>
<dbReference type="Proteomes" id="UP000309061">
    <property type="component" value="Plasmid unnamed1"/>
</dbReference>
<feature type="region of interest" description="Disordered" evidence="1">
    <location>
        <begin position="217"/>
        <end position="256"/>
    </location>
</feature>
<evidence type="ECO:0000256" key="1">
    <source>
        <dbReference type="SAM" id="MobiDB-lite"/>
    </source>
</evidence>
<dbReference type="EMBL" id="CP046053">
    <property type="protein sequence ID" value="QGM48292.1"/>
    <property type="molecule type" value="Genomic_DNA"/>
</dbReference>
<reference evidence="3 4" key="1">
    <citation type="submission" date="2019-11" db="EMBL/GenBank/DDBJ databases">
        <title>The genome sequence of Methylocystis heyeri.</title>
        <authorList>
            <person name="Oshkin I.Y."/>
            <person name="Miroshnikov K."/>
            <person name="Dedysh S.N."/>
        </authorList>
    </citation>
    <scope>NUCLEOTIDE SEQUENCE [LARGE SCALE GENOMIC DNA]</scope>
    <source>
        <strain evidence="3 4">H2</strain>
        <plasmid evidence="3 4">unnamed1</plasmid>
    </source>
</reference>
<geneLocation type="plasmid" evidence="3">
    <name>unnamed1</name>
</geneLocation>
<keyword evidence="4" id="KW-1185">Reference proteome</keyword>
<dbReference type="RefSeq" id="WP_154331776.1">
    <property type="nucleotide sequence ID" value="NZ_CP046053.1"/>
</dbReference>
<name>A0A6B8KKM9_9HYPH</name>
<dbReference type="OrthoDB" id="8445624at2"/>
<protein>
    <recommendedName>
        <fullName evidence="5">Transglycosylase SLT domain-containing protein</fullName>
    </recommendedName>
</protein>
<evidence type="ECO:0000313" key="3">
    <source>
        <dbReference type="EMBL" id="QGM48292.1"/>
    </source>
</evidence>
<feature type="compositionally biased region" description="Low complexity" evidence="1">
    <location>
        <begin position="217"/>
        <end position="233"/>
    </location>
</feature>
<sequence length="256" mass="25249">MRLGTLAAAVAAYFLSTNSAFAYLQAGCANQQYSAAQISQAIQNSPYASQALKSSSCTFGGAGIAESGGNTCESNGNNFGVLQLTSSNLPAGTSSSQYLNSSLQTQVDTWAKQVGNSNTSGAYQTLANNGQVGGYNVTPGTLAACFQFGPLICKNDVAALQGGGACPTSGNGGVIATGATLRNGTANLDGNGQSICSWGKAIQNKINQAASTCQNGGTTTPTNNGGTNCPGSGANPGGVISPSPGNAPVNLPASVA</sequence>
<keyword evidence="3" id="KW-0614">Plasmid</keyword>
<feature type="chain" id="PRO_5025380463" description="Transglycosylase SLT domain-containing protein" evidence="2">
    <location>
        <begin position="23"/>
        <end position="256"/>
    </location>
</feature>
<feature type="signal peptide" evidence="2">
    <location>
        <begin position="1"/>
        <end position="22"/>
    </location>
</feature>
<evidence type="ECO:0008006" key="5">
    <source>
        <dbReference type="Google" id="ProtNLM"/>
    </source>
</evidence>
<keyword evidence="2" id="KW-0732">Signal</keyword>
<accession>A0A6B8KKM9</accession>
<evidence type="ECO:0000313" key="4">
    <source>
        <dbReference type="Proteomes" id="UP000309061"/>
    </source>
</evidence>
<dbReference type="AlphaFoldDB" id="A0A6B8KKM9"/>